<evidence type="ECO:0000256" key="1">
    <source>
        <dbReference type="SAM" id="Phobius"/>
    </source>
</evidence>
<feature type="signal peptide" evidence="2">
    <location>
        <begin position="1"/>
        <end position="23"/>
    </location>
</feature>
<feature type="transmembrane region" description="Helical" evidence="1">
    <location>
        <begin position="39"/>
        <end position="72"/>
    </location>
</feature>
<feature type="chain" id="PRO_5014157163" evidence="2">
    <location>
        <begin position="24"/>
        <end position="109"/>
    </location>
</feature>
<dbReference type="RefSeq" id="XP_024681881.1">
    <property type="nucleotide sequence ID" value="XM_024821397.1"/>
</dbReference>
<sequence length="109" mass="12492">MGLYIYFQWLSMILTFLLDLISAFDNPVPREENTFAFHLFPFLLFFLWGGHGMASVYLSVSFILCVTLAHLFNFTPGDTLRSCDLFVSVPVPWWISVVHGSVARRITIV</sequence>
<accession>A0A2I1C6S3</accession>
<protein>
    <submittedName>
        <fullName evidence="3">Uncharacterized protein</fullName>
    </submittedName>
</protein>
<evidence type="ECO:0000313" key="3">
    <source>
        <dbReference type="EMBL" id="PKX93286.1"/>
    </source>
</evidence>
<proteinExistence type="predicted"/>
<evidence type="ECO:0000256" key="2">
    <source>
        <dbReference type="SAM" id="SignalP"/>
    </source>
</evidence>
<keyword evidence="4" id="KW-1185">Reference proteome</keyword>
<name>A0A2I1C6S3_ASPN1</name>
<comment type="caution">
    <text evidence="3">The sequence shown here is derived from an EMBL/GenBank/DDBJ whole genome shotgun (WGS) entry which is preliminary data.</text>
</comment>
<dbReference type="EMBL" id="MSZS01000005">
    <property type="protein sequence ID" value="PKX93286.1"/>
    <property type="molecule type" value="Genomic_DNA"/>
</dbReference>
<dbReference type="AlphaFoldDB" id="A0A2I1C6S3"/>
<reference evidence="4" key="1">
    <citation type="journal article" date="2018" name="Proc. Natl. Acad. Sci. U.S.A.">
        <title>Linking secondary metabolites to gene clusters through genome sequencing of six diverse Aspergillus species.</title>
        <authorList>
            <person name="Kaerboelling I."/>
            <person name="Vesth T.C."/>
            <person name="Frisvad J.C."/>
            <person name="Nybo J.L."/>
            <person name="Theobald S."/>
            <person name="Kuo A."/>
            <person name="Bowyer P."/>
            <person name="Matsuda Y."/>
            <person name="Mondo S."/>
            <person name="Lyhne E.K."/>
            <person name="Kogle M.E."/>
            <person name="Clum A."/>
            <person name="Lipzen A."/>
            <person name="Salamov A."/>
            <person name="Ngan C.Y."/>
            <person name="Daum C."/>
            <person name="Chiniquy J."/>
            <person name="Barry K."/>
            <person name="LaButti K."/>
            <person name="Haridas S."/>
            <person name="Simmons B.A."/>
            <person name="Magnuson J.K."/>
            <person name="Mortensen U.H."/>
            <person name="Larsen T.O."/>
            <person name="Grigoriev I.V."/>
            <person name="Baker S.E."/>
            <person name="Andersen M.R."/>
        </authorList>
    </citation>
    <scope>NUCLEOTIDE SEQUENCE [LARGE SCALE GENOMIC DNA]</scope>
    <source>
        <strain evidence="4">IBT 16806</strain>
    </source>
</reference>
<dbReference type="VEuPathDB" id="FungiDB:P174DRAFT_227745"/>
<dbReference type="Proteomes" id="UP000234474">
    <property type="component" value="Unassembled WGS sequence"/>
</dbReference>
<keyword evidence="1" id="KW-0812">Transmembrane</keyword>
<keyword evidence="1" id="KW-0472">Membrane</keyword>
<keyword evidence="2" id="KW-0732">Signal</keyword>
<evidence type="ECO:0000313" key="4">
    <source>
        <dbReference type="Proteomes" id="UP000234474"/>
    </source>
</evidence>
<organism evidence="3 4">
    <name type="scientific">Aspergillus novofumigatus (strain IBT 16806)</name>
    <dbReference type="NCBI Taxonomy" id="1392255"/>
    <lineage>
        <taxon>Eukaryota</taxon>
        <taxon>Fungi</taxon>
        <taxon>Dikarya</taxon>
        <taxon>Ascomycota</taxon>
        <taxon>Pezizomycotina</taxon>
        <taxon>Eurotiomycetes</taxon>
        <taxon>Eurotiomycetidae</taxon>
        <taxon>Eurotiales</taxon>
        <taxon>Aspergillaceae</taxon>
        <taxon>Aspergillus</taxon>
        <taxon>Aspergillus subgen. Fumigati</taxon>
    </lineage>
</organism>
<keyword evidence="1" id="KW-1133">Transmembrane helix</keyword>
<gene>
    <name evidence="3" type="ORF">P174DRAFT_227745</name>
</gene>
<dbReference type="GeneID" id="36528723"/>